<comment type="caution">
    <text evidence="9">The sequence shown here is derived from an EMBL/GenBank/DDBJ whole genome shotgun (WGS) entry which is preliminary data.</text>
</comment>
<sequence>MVSEAPTTAARRGDRSTAVVFVLCAAAFMAMLDVFVVNVAFTDIGRSFPGSSLPDLSWVLNAYTIVYAALLIPAGRLADRHGRKMGFLTGLVLFTLASAACATAPTLWWLVTFRVLQAAGAAALTPASLGLLLTALPPERRAGAVKIWAITSSLAATLGPVTGGALVQLSWQWVFLINLPIGILAFAAARRVLPESRDVSGRTPDLPGGALLAITLSVAALGLVKGDVWGWADTLTLGAFTTAIIGLALFLLRIKRHPTPFIDPALFRVPAFAWANTTVLLFCTAFGAAFPCVVLWLQNVAGFNAIDTGLAIMPGPLMVPVFAIAAQRLVRRVSPNIVVASGNLLFCAGAAMLALGASADVRYVTQILPGWLIIGVGIGLALPTLLGAATTGLPPAQAATASAVVNTSRQLGYVLGVAILVAVMGTIPSSSNQAQALFEHAWWFIALTAALSALTALAIKPRNTHP</sequence>
<proteinExistence type="predicted"/>
<dbReference type="InterPro" id="IPR011701">
    <property type="entry name" value="MFS"/>
</dbReference>
<dbReference type="Gene3D" id="1.20.1250.20">
    <property type="entry name" value="MFS general substrate transporter like domains"/>
    <property type="match status" value="1"/>
</dbReference>
<protein>
    <submittedName>
        <fullName evidence="9">DHA2 family efflux MFS transporter permease subunit</fullName>
    </submittedName>
</protein>
<evidence type="ECO:0000256" key="5">
    <source>
        <dbReference type="ARBA" id="ARBA00022989"/>
    </source>
</evidence>
<feature type="transmembrane region" description="Helical" evidence="7">
    <location>
        <begin position="411"/>
        <end position="429"/>
    </location>
</feature>
<dbReference type="Pfam" id="PF07690">
    <property type="entry name" value="MFS_1"/>
    <property type="match status" value="1"/>
</dbReference>
<gene>
    <name evidence="9" type="ORF">D0T12_09285</name>
</gene>
<dbReference type="NCBIfam" id="TIGR00711">
    <property type="entry name" value="efflux_EmrB"/>
    <property type="match status" value="1"/>
</dbReference>
<comment type="subcellular location">
    <subcellularLocation>
        <location evidence="1">Cell membrane</location>
        <topology evidence="1">Multi-pass membrane protein</topology>
    </subcellularLocation>
</comment>
<dbReference type="SUPFAM" id="SSF103473">
    <property type="entry name" value="MFS general substrate transporter"/>
    <property type="match status" value="1"/>
</dbReference>
<feature type="transmembrane region" description="Helical" evidence="7">
    <location>
        <begin position="115"/>
        <end position="135"/>
    </location>
</feature>
<dbReference type="PRINTS" id="PR01036">
    <property type="entry name" value="TCRTETB"/>
</dbReference>
<keyword evidence="4 7" id="KW-0812">Transmembrane</keyword>
<keyword evidence="2" id="KW-0813">Transport</keyword>
<dbReference type="GO" id="GO:0022857">
    <property type="term" value="F:transmembrane transporter activity"/>
    <property type="evidence" value="ECO:0007669"/>
    <property type="project" value="InterPro"/>
</dbReference>
<dbReference type="RefSeq" id="WP_117399718.1">
    <property type="nucleotide sequence ID" value="NZ_QVNQ01000003.1"/>
</dbReference>
<dbReference type="PANTHER" id="PTHR42718:SF48">
    <property type="entry name" value="CONSERVED TWO-DOMAIN MEMBRANE PROTEIN-RELATED"/>
    <property type="match status" value="1"/>
</dbReference>
<evidence type="ECO:0000259" key="8">
    <source>
        <dbReference type="PROSITE" id="PS50850"/>
    </source>
</evidence>
<accession>A0A372GLC9</accession>
<keyword evidence="10" id="KW-1185">Reference proteome</keyword>
<evidence type="ECO:0000256" key="2">
    <source>
        <dbReference type="ARBA" id="ARBA00022448"/>
    </source>
</evidence>
<dbReference type="EMBL" id="QVNQ01000003">
    <property type="protein sequence ID" value="RFS85863.1"/>
    <property type="molecule type" value="Genomic_DNA"/>
</dbReference>
<feature type="transmembrane region" description="Helical" evidence="7">
    <location>
        <begin position="173"/>
        <end position="193"/>
    </location>
</feature>
<dbReference type="InterPro" id="IPR004638">
    <property type="entry name" value="EmrB-like"/>
</dbReference>
<keyword evidence="5 7" id="KW-1133">Transmembrane helix</keyword>
<keyword evidence="6 7" id="KW-0472">Membrane</keyword>
<feature type="transmembrane region" description="Helical" evidence="7">
    <location>
        <begin position="230"/>
        <end position="252"/>
    </location>
</feature>
<evidence type="ECO:0000256" key="1">
    <source>
        <dbReference type="ARBA" id="ARBA00004651"/>
    </source>
</evidence>
<dbReference type="Gene3D" id="1.20.1720.10">
    <property type="entry name" value="Multidrug resistance protein D"/>
    <property type="match status" value="1"/>
</dbReference>
<dbReference type="OrthoDB" id="7375466at2"/>
<evidence type="ECO:0000256" key="6">
    <source>
        <dbReference type="ARBA" id="ARBA00023136"/>
    </source>
</evidence>
<keyword evidence="3" id="KW-1003">Cell membrane</keyword>
<feature type="transmembrane region" description="Helical" evidence="7">
    <location>
        <begin position="147"/>
        <end position="167"/>
    </location>
</feature>
<feature type="domain" description="Major facilitator superfamily (MFS) profile" evidence="8">
    <location>
        <begin position="19"/>
        <end position="464"/>
    </location>
</feature>
<organism evidence="9 10">
    <name type="scientific">Actinomadura spongiicola</name>
    <dbReference type="NCBI Taxonomy" id="2303421"/>
    <lineage>
        <taxon>Bacteria</taxon>
        <taxon>Bacillati</taxon>
        <taxon>Actinomycetota</taxon>
        <taxon>Actinomycetes</taxon>
        <taxon>Streptosporangiales</taxon>
        <taxon>Thermomonosporaceae</taxon>
        <taxon>Actinomadura</taxon>
    </lineage>
</organism>
<evidence type="ECO:0000313" key="10">
    <source>
        <dbReference type="Proteomes" id="UP000262882"/>
    </source>
</evidence>
<evidence type="ECO:0000256" key="3">
    <source>
        <dbReference type="ARBA" id="ARBA00022475"/>
    </source>
</evidence>
<dbReference type="AlphaFoldDB" id="A0A372GLC9"/>
<feature type="transmembrane region" description="Helical" evidence="7">
    <location>
        <begin position="56"/>
        <end position="75"/>
    </location>
</feature>
<feature type="transmembrane region" description="Helical" evidence="7">
    <location>
        <begin position="18"/>
        <end position="41"/>
    </location>
</feature>
<feature type="transmembrane region" description="Helical" evidence="7">
    <location>
        <begin position="441"/>
        <end position="459"/>
    </location>
</feature>
<evidence type="ECO:0000313" key="9">
    <source>
        <dbReference type="EMBL" id="RFS85863.1"/>
    </source>
</evidence>
<dbReference type="InterPro" id="IPR020846">
    <property type="entry name" value="MFS_dom"/>
</dbReference>
<dbReference type="PANTHER" id="PTHR42718">
    <property type="entry name" value="MAJOR FACILITATOR SUPERFAMILY MULTIDRUG TRANSPORTER MFSC"/>
    <property type="match status" value="1"/>
</dbReference>
<dbReference type="InterPro" id="IPR036259">
    <property type="entry name" value="MFS_trans_sf"/>
</dbReference>
<feature type="transmembrane region" description="Helical" evidence="7">
    <location>
        <begin position="337"/>
        <end position="359"/>
    </location>
</feature>
<dbReference type="GO" id="GO:0005886">
    <property type="term" value="C:plasma membrane"/>
    <property type="evidence" value="ECO:0007669"/>
    <property type="project" value="UniProtKB-SubCell"/>
</dbReference>
<feature type="transmembrane region" description="Helical" evidence="7">
    <location>
        <begin position="273"/>
        <end position="297"/>
    </location>
</feature>
<feature type="transmembrane region" description="Helical" evidence="7">
    <location>
        <begin position="205"/>
        <end position="224"/>
    </location>
</feature>
<dbReference type="CDD" id="cd17321">
    <property type="entry name" value="MFS_MMR_MDR_like"/>
    <property type="match status" value="1"/>
</dbReference>
<feature type="transmembrane region" description="Helical" evidence="7">
    <location>
        <begin position="371"/>
        <end position="390"/>
    </location>
</feature>
<feature type="transmembrane region" description="Helical" evidence="7">
    <location>
        <begin position="303"/>
        <end position="325"/>
    </location>
</feature>
<dbReference type="Proteomes" id="UP000262882">
    <property type="component" value="Unassembled WGS sequence"/>
</dbReference>
<evidence type="ECO:0000256" key="7">
    <source>
        <dbReference type="SAM" id="Phobius"/>
    </source>
</evidence>
<evidence type="ECO:0000256" key="4">
    <source>
        <dbReference type="ARBA" id="ARBA00022692"/>
    </source>
</evidence>
<reference evidence="9 10" key="1">
    <citation type="submission" date="2018-08" db="EMBL/GenBank/DDBJ databases">
        <title>Actinomadura spongicola sp. nov., isolated from marine sponge Leucetta chagosensis.</title>
        <authorList>
            <person name="Li L."/>
            <person name="Lin H.W."/>
        </authorList>
    </citation>
    <scope>NUCLEOTIDE SEQUENCE [LARGE SCALE GENOMIC DNA]</scope>
    <source>
        <strain evidence="9 10">LHW52907</strain>
    </source>
</reference>
<dbReference type="PROSITE" id="PS50850">
    <property type="entry name" value="MFS"/>
    <property type="match status" value="1"/>
</dbReference>
<feature type="transmembrane region" description="Helical" evidence="7">
    <location>
        <begin position="87"/>
        <end position="109"/>
    </location>
</feature>
<name>A0A372GLC9_9ACTN</name>